<dbReference type="EMBL" id="JARWAM010000005">
    <property type="protein sequence ID" value="MDR5905314.1"/>
    <property type="molecule type" value="Genomic_DNA"/>
</dbReference>
<evidence type="ECO:0000256" key="5">
    <source>
        <dbReference type="ARBA" id="ARBA00022801"/>
    </source>
</evidence>
<dbReference type="InterPro" id="IPR029058">
    <property type="entry name" value="AB_hydrolase_fold"/>
</dbReference>
<keyword evidence="2" id="KW-0719">Serine esterase</keyword>
<evidence type="ECO:0000256" key="4">
    <source>
        <dbReference type="ARBA" id="ARBA00022729"/>
    </source>
</evidence>
<accession>A0ABU1HEP6</accession>
<evidence type="ECO:0000256" key="8">
    <source>
        <dbReference type="SAM" id="SignalP"/>
    </source>
</evidence>
<dbReference type="PANTHER" id="PTHR33938:SF15">
    <property type="entry name" value="FERULOYL ESTERASE B-RELATED"/>
    <property type="match status" value="1"/>
</dbReference>
<keyword evidence="5 9" id="KW-0378">Hydrolase</keyword>
<evidence type="ECO:0000256" key="3">
    <source>
        <dbReference type="ARBA" id="ARBA00022723"/>
    </source>
</evidence>
<organism evidence="9 10">
    <name type="scientific">Franzmannia qiaohouensis</name>
    <dbReference type="NCBI Taxonomy" id="1329370"/>
    <lineage>
        <taxon>Bacteria</taxon>
        <taxon>Pseudomonadati</taxon>
        <taxon>Pseudomonadota</taxon>
        <taxon>Gammaproteobacteria</taxon>
        <taxon>Oceanospirillales</taxon>
        <taxon>Halomonadaceae</taxon>
        <taxon>Franzmannia</taxon>
    </lineage>
</organism>
<dbReference type="RefSeq" id="WP_309719682.1">
    <property type="nucleotide sequence ID" value="NZ_JARWAM010000005.1"/>
</dbReference>
<evidence type="ECO:0000256" key="1">
    <source>
        <dbReference type="ARBA" id="ARBA00006249"/>
    </source>
</evidence>
<proteinExistence type="inferred from homology"/>
<dbReference type="InterPro" id="IPR011118">
    <property type="entry name" value="Tannase/feruloyl_esterase"/>
</dbReference>
<dbReference type="Gene3D" id="3.40.50.1820">
    <property type="entry name" value="alpha/beta hydrolase"/>
    <property type="match status" value="1"/>
</dbReference>
<dbReference type="Proteomes" id="UP001251374">
    <property type="component" value="Unassembled WGS sequence"/>
</dbReference>
<evidence type="ECO:0000313" key="9">
    <source>
        <dbReference type="EMBL" id="MDR5905314.1"/>
    </source>
</evidence>
<evidence type="ECO:0000256" key="2">
    <source>
        <dbReference type="ARBA" id="ARBA00022487"/>
    </source>
</evidence>
<name>A0ABU1HEP6_9GAMM</name>
<gene>
    <name evidence="9" type="ORF">QC821_08520</name>
</gene>
<dbReference type="PANTHER" id="PTHR33938">
    <property type="entry name" value="FERULOYL ESTERASE B-RELATED"/>
    <property type="match status" value="1"/>
</dbReference>
<reference evidence="9 10" key="1">
    <citation type="submission" date="2023-04" db="EMBL/GenBank/DDBJ databases">
        <title>A long-awaited taxogenomic arrangement of the family Halomonadaceae.</title>
        <authorList>
            <person name="De La Haba R."/>
            <person name="Chuvochina M."/>
            <person name="Wittouck S."/>
            <person name="Arahal D.R."/>
            <person name="Sanchez-Porro C."/>
            <person name="Hugenholtz P."/>
            <person name="Ventosa A."/>
        </authorList>
    </citation>
    <scope>NUCLEOTIDE SEQUENCE [LARGE SCALE GENOMIC DNA]</scope>
    <source>
        <strain evidence="9 10">DSM 26770</strain>
    </source>
</reference>
<keyword evidence="3" id="KW-0479">Metal-binding</keyword>
<evidence type="ECO:0000256" key="6">
    <source>
        <dbReference type="ARBA" id="ARBA00022837"/>
    </source>
</evidence>
<dbReference type="SUPFAM" id="SSF53474">
    <property type="entry name" value="alpha/beta-Hydrolases"/>
    <property type="match status" value="1"/>
</dbReference>
<keyword evidence="4 8" id="KW-0732">Signal</keyword>
<evidence type="ECO:0000313" key="10">
    <source>
        <dbReference type="Proteomes" id="UP001251374"/>
    </source>
</evidence>
<dbReference type="GO" id="GO:0016787">
    <property type="term" value="F:hydrolase activity"/>
    <property type="evidence" value="ECO:0007669"/>
    <property type="project" value="UniProtKB-KW"/>
</dbReference>
<evidence type="ECO:0000256" key="7">
    <source>
        <dbReference type="ARBA" id="ARBA00023157"/>
    </source>
</evidence>
<feature type="signal peptide" evidence="8">
    <location>
        <begin position="1"/>
        <end position="24"/>
    </location>
</feature>
<protein>
    <submittedName>
        <fullName evidence="9">Tannase/feruloyl esterase family alpha/beta hydrolase</fullName>
    </submittedName>
</protein>
<keyword evidence="7" id="KW-1015">Disulfide bond</keyword>
<keyword evidence="10" id="KW-1185">Reference proteome</keyword>
<dbReference type="Pfam" id="PF07519">
    <property type="entry name" value="Tannase"/>
    <property type="match status" value="1"/>
</dbReference>
<sequence length="551" mass="59819">MIKRLLSTTLCLTGCLFLVAPAVADGPACDRLEGGYPERSDMRIIASESLTAASEWGIAHCRVEGIVHERTGIDGQAYAIRFELRLPDEWNHGFVHQFNGGTDGEVVPATGEILPGTPTALSRRFAVVSSDAGHDSYAQDAGLASGARFGLDPQARQDYGYGAVAKLHPLAVSLVEDFYDAEVRYTYGLGRSNGGRHAMVAAARMPEAFDGLLVGYPGFNLPKAAVQHAWDIQAFTAVEGDVRRAFSRDDLAHVANAVRQSCDHLDGLEDGIVADVDACQEQFDIELLRCESGVSEGCLNDAQIAALKAVHAGPHNSQGVPLYSDWPWDTGIASQNWRIWKLESPIDAWENRPIIGVMGASALAQVFITPPTEVAGDVASLEQYLLEFDFDSDAPRIHASNDTFAESAMEFMTPPGVEDPEMAEFKAAGGRMLVFHGTSDPVFSVNDTTRWYRQLDHNHEGRADEFVRFYRVPGMSHGVDGVVTADIDFLSVLTAWVEEGERPDAILAGVQAENQEALDALGDIRRPLCPYPQVARYQGGDEASADSFVCE</sequence>
<comment type="similarity">
    <text evidence="1">Belongs to the tannase family.</text>
</comment>
<feature type="chain" id="PRO_5046274005" evidence="8">
    <location>
        <begin position="25"/>
        <end position="551"/>
    </location>
</feature>
<keyword evidence="6" id="KW-0106">Calcium</keyword>
<comment type="caution">
    <text evidence="9">The sequence shown here is derived from an EMBL/GenBank/DDBJ whole genome shotgun (WGS) entry which is preliminary data.</text>
</comment>